<organism evidence="4 5">
    <name type="scientific">Rotaria magnacalcarata</name>
    <dbReference type="NCBI Taxonomy" id="392030"/>
    <lineage>
        <taxon>Eukaryota</taxon>
        <taxon>Metazoa</taxon>
        <taxon>Spiralia</taxon>
        <taxon>Gnathifera</taxon>
        <taxon>Rotifera</taxon>
        <taxon>Eurotatoria</taxon>
        <taxon>Bdelloidea</taxon>
        <taxon>Philodinida</taxon>
        <taxon>Philodinidae</taxon>
        <taxon>Rotaria</taxon>
    </lineage>
</organism>
<evidence type="ECO:0000256" key="1">
    <source>
        <dbReference type="ARBA" id="ARBA00010676"/>
    </source>
</evidence>
<dbReference type="InterPro" id="IPR000945">
    <property type="entry name" value="DBH-like"/>
</dbReference>
<feature type="domain" description="DOMON" evidence="3">
    <location>
        <begin position="36"/>
        <end position="154"/>
    </location>
</feature>
<dbReference type="SUPFAM" id="SSF49742">
    <property type="entry name" value="PHM/PNGase F"/>
    <property type="match status" value="1"/>
</dbReference>
<dbReference type="PROSITE" id="PS50836">
    <property type="entry name" value="DOMON"/>
    <property type="match status" value="1"/>
</dbReference>
<dbReference type="GO" id="GO:0005615">
    <property type="term" value="C:extracellular space"/>
    <property type="evidence" value="ECO:0007669"/>
    <property type="project" value="TreeGrafter"/>
</dbReference>
<name>A0A815UAV0_9BILA</name>
<dbReference type="Pfam" id="PF03351">
    <property type="entry name" value="DOMON"/>
    <property type="match status" value="1"/>
</dbReference>
<comment type="caution">
    <text evidence="4">The sequence shown here is derived from an EMBL/GenBank/DDBJ whole genome shotgun (WGS) entry which is preliminary data.</text>
</comment>
<dbReference type="GO" id="GO:0042421">
    <property type="term" value="P:norepinephrine biosynthetic process"/>
    <property type="evidence" value="ECO:0007669"/>
    <property type="project" value="TreeGrafter"/>
</dbReference>
<protein>
    <recommendedName>
        <fullName evidence="3">DOMON domain-containing protein</fullName>
    </recommendedName>
</protein>
<dbReference type="SUPFAM" id="SSF49344">
    <property type="entry name" value="CBD9-like"/>
    <property type="match status" value="1"/>
</dbReference>
<dbReference type="Gene3D" id="2.60.120.310">
    <property type="entry name" value="Copper type II, ascorbate-dependent monooxygenase, N-terminal domain"/>
    <property type="match status" value="1"/>
</dbReference>
<feature type="signal peptide" evidence="2">
    <location>
        <begin position="1"/>
        <end position="16"/>
    </location>
</feature>
<dbReference type="SMART" id="SM00664">
    <property type="entry name" value="DoH"/>
    <property type="match status" value="1"/>
</dbReference>
<reference evidence="4" key="1">
    <citation type="submission" date="2021-02" db="EMBL/GenBank/DDBJ databases">
        <authorList>
            <person name="Nowell W R."/>
        </authorList>
    </citation>
    <scope>NUCLEOTIDE SEQUENCE</scope>
</reference>
<dbReference type="InterPro" id="IPR008977">
    <property type="entry name" value="PHM/PNGase_F_dom_sf"/>
</dbReference>
<keyword evidence="2" id="KW-0732">Signal</keyword>
<feature type="chain" id="PRO_5032569442" description="DOMON domain-containing protein" evidence="2">
    <location>
        <begin position="17"/>
        <end position="354"/>
    </location>
</feature>
<dbReference type="GO" id="GO:0030667">
    <property type="term" value="C:secretory granule membrane"/>
    <property type="evidence" value="ECO:0007669"/>
    <property type="project" value="TreeGrafter"/>
</dbReference>
<evidence type="ECO:0000313" key="5">
    <source>
        <dbReference type="Proteomes" id="UP000663855"/>
    </source>
</evidence>
<dbReference type="PANTHER" id="PTHR10157:SF23">
    <property type="entry name" value="MOXD1 HOMOLOG 1"/>
    <property type="match status" value="1"/>
</dbReference>
<dbReference type="AlphaFoldDB" id="A0A815UAV0"/>
<dbReference type="CDD" id="cd09631">
    <property type="entry name" value="DOMON_DOH"/>
    <property type="match status" value="1"/>
</dbReference>
<dbReference type="PANTHER" id="PTHR10157">
    <property type="entry name" value="DOPAMINE BETA HYDROXYLASE RELATED"/>
    <property type="match status" value="1"/>
</dbReference>
<dbReference type="GO" id="GO:0006589">
    <property type="term" value="P:octopamine biosynthetic process"/>
    <property type="evidence" value="ECO:0007669"/>
    <property type="project" value="TreeGrafter"/>
</dbReference>
<dbReference type="Pfam" id="PF01082">
    <property type="entry name" value="Cu2_monooxygen"/>
    <property type="match status" value="1"/>
</dbReference>
<proteinExistence type="inferred from homology"/>
<gene>
    <name evidence="4" type="ORF">CJN711_LOCUS28131</name>
</gene>
<dbReference type="InterPro" id="IPR000323">
    <property type="entry name" value="Cu2_ascorb_mOase_N"/>
</dbReference>
<dbReference type="EMBL" id="CAJNOV010013251">
    <property type="protein sequence ID" value="CAF1516336.1"/>
    <property type="molecule type" value="Genomic_DNA"/>
</dbReference>
<dbReference type="GO" id="GO:0042420">
    <property type="term" value="P:dopamine catabolic process"/>
    <property type="evidence" value="ECO:0007669"/>
    <property type="project" value="TreeGrafter"/>
</dbReference>
<dbReference type="InterPro" id="IPR036939">
    <property type="entry name" value="Cu2_ascorb_mOase_N_sf"/>
</dbReference>
<evidence type="ECO:0000259" key="3">
    <source>
        <dbReference type="PROSITE" id="PS50836"/>
    </source>
</evidence>
<dbReference type="InterPro" id="IPR045266">
    <property type="entry name" value="DOH_DOMON"/>
</dbReference>
<dbReference type="GO" id="GO:0005507">
    <property type="term" value="F:copper ion binding"/>
    <property type="evidence" value="ECO:0007669"/>
    <property type="project" value="InterPro"/>
</dbReference>
<dbReference type="Proteomes" id="UP000663855">
    <property type="component" value="Unassembled WGS sequence"/>
</dbReference>
<evidence type="ECO:0000313" key="4">
    <source>
        <dbReference type="EMBL" id="CAF1516336.1"/>
    </source>
</evidence>
<accession>A0A815UAV0</accession>
<comment type="similarity">
    <text evidence="1">Belongs to the copper type II ascorbate-dependent monooxygenase family.</text>
</comment>
<dbReference type="InterPro" id="IPR005018">
    <property type="entry name" value="DOMON_domain"/>
</dbReference>
<sequence length="354" mass="40206">MLFIVLLLVAIGDVVSISSPITPFTSYRYSTELEKGVAHLWWTIDNGAKDITFELHMKTTGWIALGISPGGGMEGADIGVGWVDTEGKVHFQSGTNVIIYAYGLTDPVGDINYHQNRRGSRMIPLQSYANPPTENKFTGLDYFEFRLNNYAVPSNDTTYHCKVYKAPARYSRKRHAIAHKTMIDLNNVDLVHHLVLYECDQTVKFDDNNLPDGVCDDYYREFSHCLSNTATVWAVGGEEIVEFPTEAGYPVGGDFGIKYYVIEMHYNNPKLIPNRRDNTGIRFYIGKELRQYDLGYLAFGTSSNALALTIPPKVDQFTVDSFCPSEFSKVSYYFRWDFLKDFIAIQEIYGRIFV</sequence>
<evidence type="ECO:0000256" key="2">
    <source>
        <dbReference type="SAM" id="SignalP"/>
    </source>
</evidence>
<dbReference type="GO" id="GO:0004500">
    <property type="term" value="F:dopamine beta-monooxygenase activity"/>
    <property type="evidence" value="ECO:0007669"/>
    <property type="project" value="InterPro"/>
</dbReference>